<dbReference type="Proteomes" id="UP000199051">
    <property type="component" value="Unassembled WGS sequence"/>
</dbReference>
<feature type="chain" id="PRO_5011680651" description="Multidrug efflux pump subunit AcrA (Membrane-fusion protein)" evidence="2">
    <location>
        <begin position="29"/>
        <end position="333"/>
    </location>
</feature>
<evidence type="ECO:0008006" key="5">
    <source>
        <dbReference type="Google" id="ProtNLM"/>
    </source>
</evidence>
<dbReference type="GO" id="GO:0015562">
    <property type="term" value="F:efflux transmembrane transporter activity"/>
    <property type="evidence" value="ECO:0007669"/>
    <property type="project" value="TreeGrafter"/>
</dbReference>
<keyword evidence="2" id="KW-0732">Signal</keyword>
<dbReference type="PANTHER" id="PTHR30469">
    <property type="entry name" value="MULTIDRUG RESISTANCE PROTEIN MDTA"/>
    <property type="match status" value="1"/>
</dbReference>
<feature type="region of interest" description="Disordered" evidence="1">
    <location>
        <begin position="312"/>
        <end position="333"/>
    </location>
</feature>
<reference evidence="4" key="1">
    <citation type="submission" date="2016-10" db="EMBL/GenBank/DDBJ databases">
        <authorList>
            <person name="Varghese N."/>
            <person name="Submissions S."/>
        </authorList>
    </citation>
    <scope>NUCLEOTIDE SEQUENCE [LARGE SCALE GENOMIC DNA]</scope>
    <source>
        <strain evidence="4">DSM 44260</strain>
    </source>
</reference>
<dbReference type="GO" id="GO:1990281">
    <property type="term" value="C:efflux pump complex"/>
    <property type="evidence" value="ECO:0007669"/>
    <property type="project" value="TreeGrafter"/>
</dbReference>
<dbReference type="Gene3D" id="2.40.420.20">
    <property type="match status" value="1"/>
</dbReference>
<feature type="region of interest" description="Disordered" evidence="1">
    <location>
        <begin position="185"/>
        <end position="233"/>
    </location>
</feature>
<proteinExistence type="predicted"/>
<accession>A0A1H9QH91</accession>
<dbReference type="STRING" id="155974.SAMN04487818_104274"/>
<protein>
    <recommendedName>
        <fullName evidence="5">Multidrug efflux pump subunit AcrA (Membrane-fusion protein)</fullName>
    </recommendedName>
</protein>
<name>A0A1H9QH91_9PSEU</name>
<keyword evidence="4" id="KW-1185">Reference proteome</keyword>
<evidence type="ECO:0000256" key="1">
    <source>
        <dbReference type="SAM" id="MobiDB-lite"/>
    </source>
</evidence>
<dbReference type="EMBL" id="FOGI01000004">
    <property type="protein sequence ID" value="SER59921.1"/>
    <property type="molecule type" value="Genomic_DNA"/>
</dbReference>
<feature type="compositionally biased region" description="Pro residues" evidence="1">
    <location>
        <begin position="188"/>
        <end position="219"/>
    </location>
</feature>
<evidence type="ECO:0000313" key="3">
    <source>
        <dbReference type="EMBL" id="SER59921.1"/>
    </source>
</evidence>
<organism evidence="3 4">
    <name type="scientific">Actinokineospora terrae</name>
    <dbReference type="NCBI Taxonomy" id="155974"/>
    <lineage>
        <taxon>Bacteria</taxon>
        <taxon>Bacillati</taxon>
        <taxon>Actinomycetota</taxon>
        <taxon>Actinomycetes</taxon>
        <taxon>Pseudonocardiales</taxon>
        <taxon>Pseudonocardiaceae</taxon>
        <taxon>Actinokineospora</taxon>
    </lineage>
</organism>
<evidence type="ECO:0000313" key="4">
    <source>
        <dbReference type="Proteomes" id="UP000199051"/>
    </source>
</evidence>
<gene>
    <name evidence="3" type="ORF">SAMN04487818_104274</name>
</gene>
<dbReference type="AlphaFoldDB" id="A0A1H9QH91"/>
<evidence type="ECO:0000256" key="2">
    <source>
        <dbReference type="SAM" id="SignalP"/>
    </source>
</evidence>
<sequence length="333" mass="33266">MGVPVNFRLIITALVATTVVAGCSTSSAGPPVPGLAERGTTMTTATLTRKDLTTKVSLKGKVALNPVYGLVAPVDGQVRYLEVKDDKKGTPTKPTRVGAVWAAGKPTHIEVPAGSTFAGRLVDDKATVTAGMPVVSAKFGGYALVADIDGAQAYALAEGLGAVRGQIKSGPGPFDCAVLGTTAALPPGTIPDPPAPPAPAAPVPGAPVEAPPVQAPAPQPEQDSRTPSESTGMRLVCVPPAGIKLINGAEATLEVITAQAKQVLVAPVEAVAGQQGAGKVDVLDANGTRQTKDVVLGGTDGDVVEIRSGLTGTETLALPGPDLPAPQDGTAGK</sequence>
<feature type="signal peptide" evidence="2">
    <location>
        <begin position="1"/>
        <end position="28"/>
    </location>
</feature>